<dbReference type="CDD" id="cd07043">
    <property type="entry name" value="STAS_anti-anti-sigma_factors"/>
    <property type="match status" value="1"/>
</dbReference>
<feature type="domain" description="STAS" evidence="2">
    <location>
        <begin position="34"/>
        <end position="124"/>
    </location>
</feature>
<organism evidence="3 4">
    <name type="scientific">Quadrisphaera setariae</name>
    <dbReference type="NCBI Taxonomy" id="2593304"/>
    <lineage>
        <taxon>Bacteria</taxon>
        <taxon>Bacillati</taxon>
        <taxon>Actinomycetota</taxon>
        <taxon>Actinomycetes</taxon>
        <taxon>Kineosporiales</taxon>
        <taxon>Kineosporiaceae</taxon>
        <taxon>Quadrisphaera</taxon>
    </lineage>
</organism>
<accession>A0A5C8ZE46</accession>
<evidence type="ECO:0000259" key="2">
    <source>
        <dbReference type="PROSITE" id="PS50801"/>
    </source>
</evidence>
<dbReference type="Gene3D" id="3.30.750.24">
    <property type="entry name" value="STAS domain"/>
    <property type="match status" value="1"/>
</dbReference>
<gene>
    <name evidence="3" type="ORF">FMM08_11815</name>
</gene>
<reference evidence="3 4" key="1">
    <citation type="submission" date="2019-07" db="EMBL/GenBank/DDBJ databases">
        <title>Quadrisphaera sp. strain DD2A genome sequencing and assembly.</title>
        <authorList>
            <person name="Kim I."/>
        </authorList>
    </citation>
    <scope>NUCLEOTIDE SEQUENCE [LARGE SCALE GENOMIC DNA]</scope>
    <source>
        <strain evidence="3 4">DD2A</strain>
    </source>
</reference>
<feature type="region of interest" description="Disordered" evidence="1">
    <location>
        <begin position="1"/>
        <end position="32"/>
    </location>
</feature>
<evidence type="ECO:0000313" key="3">
    <source>
        <dbReference type="EMBL" id="TXR56112.1"/>
    </source>
</evidence>
<dbReference type="OrthoDB" id="4833278at2"/>
<evidence type="ECO:0000256" key="1">
    <source>
        <dbReference type="SAM" id="MobiDB-lite"/>
    </source>
</evidence>
<protein>
    <submittedName>
        <fullName evidence="3">STAS domain-containing protein</fullName>
    </submittedName>
</protein>
<name>A0A5C8ZE46_9ACTN</name>
<comment type="caution">
    <text evidence="3">The sequence shown here is derived from an EMBL/GenBank/DDBJ whole genome shotgun (WGS) entry which is preliminary data.</text>
</comment>
<sequence>MTSPVPPAPDSWVSTDQRLAAGAALSPPGGPPPVVHLRGELDLATEASTRAALQLWTSTGALHLVVVTSAVTFVDCAGLRPLREVAAALAVRGGCVELSTPSRSVVRLVRLSGASTGLALPGAR</sequence>
<dbReference type="InterPro" id="IPR002645">
    <property type="entry name" value="STAS_dom"/>
</dbReference>
<proteinExistence type="predicted"/>
<dbReference type="Proteomes" id="UP000321234">
    <property type="component" value="Unassembled WGS sequence"/>
</dbReference>
<evidence type="ECO:0000313" key="4">
    <source>
        <dbReference type="Proteomes" id="UP000321234"/>
    </source>
</evidence>
<dbReference type="Pfam" id="PF01740">
    <property type="entry name" value="STAS"/>
    <property type="match status" value="1"/>
</dbReference>
<dbReference type="RefSeq" id="WP_147926544.1">
    <property type="nucleotide sequence ID" value="NZ_VKAC01000006.1"/>
</dbReference>
<dbReference type="PROSITE" id="PS50801">
    <property type="entry name" value="STAS"/>
    <property type="match status" value="1"/>
</dbReference>
<dbReference type="SUPFAM" id="SSF52091">
    <property type="entry name" value="SpoIIaa-like"/>
    <property type="match status" value="1"/>
</dbReference>
<dbReference type="InterPro" id="IPR036513">
    <property type="entry name" value="STAS_dom_sf"/>
</dbReference>
<dbReference type="AlphaFoldDB" id="A0A5C8ZE46"/>
<keyword evidence="4" id="KW-1185">Reference proteome</keyword>
<dbReference type="EMBL" id="VKAC01000006">
    <property type="protein sequence ID" value="TXR56112.1"/>
    <property type="molecule type" value="Genomic_DNA"/>
</dbReference>